<feature type="compositionally biased region" description="Polar residues" evidence="1">
    <location>
        <begin position="1"/>
        <end position="24"/>
    </location>
</feature>
<evidence type="ECO:0000313" key="3">
    <source>
        <dbReference type="Proteomes" id="UP000789831"/>
    </source>
</evidence>
<dbReference type="AlphaFoldDB" id="A0A9N8ZKJ3"/>
<protein>
    <submittedName>
        <fullName evidence="2">2566_t:CDS:1</fullName>
    </submittedName>
</protein>
<feature type="region of interest" description="Disordered" evidence="1">
    <location>
        <begin position="1"/>
        <end position="39"/>
    </location>
</feature>
<proteinExistence type="predicted"/>
<gene>
    <name evidence="2" type="ORF">AGERDE_LOCUS4129</name>
</gene>
<name>A0A9N8ZKJ3_9GLOM</name>
<dbReference type="EMBL" id="CAJVPL010000449">
    <property type="protein sequence ID" value="CAG8498610.1"/>
    <property type="molecule type" value="Genomic_DNA"/>
</dbReference>
<organism evidence="2 3">
    <name type="scientific">Ambispora gerdemannii</name>
    <dbReference type="NCBI Taxonomy" id="144530"/>
    <lineage>
        <taxon>Eukaryota</taxon>
        <taxon>Fungi</taxon>
        <taxon>Fungi incertae sedis</taxon>
        <taxon>Mucoromycota</taxon>
        <taxon>Glomeromycotina</taxon>
        <taxon>Glomeromycetes</taxon>
        <taxon>Archaeosporales</taxon>
        <taxon>Ambisporaceae</taxon>
        <taxon>Ambispora</taxon>
    </lineage>
</organism>
<reference evidence="2" key="1">
    <citation type="submission" date="2021-06" db="EMBL/GenBank/DDBJ databases">
        <authorList>
            <person name="Kallberg Y."/>
            <person name="Tangrot J."/>
            <person name="Rosling A."/>
        </authorList>
    </citation>
    <scope>NUCLEOTIDE SEQUENCE</scope>
    <source>
        <strain evidence="2">MT106</strain>
    </source>
</reference>
<evidence type="ECO:0000313" key="2">
    <source>
        <dbReference type="EMBL" id="CAG8498610.1"/>
    </source>
</evidence>
<accession>A0A9N8ZKJ3</accession>
<keyword evidence="3" id="KW-1185">Reference proteome</keyword>
<evidence type="ECO:0000256" key="1">
    <source>
        <dbReference type="SAM" id="MobiDB-lite"/>
    </source>
</evidence>
<comment type="caution">
    <text evidence="2">The sequence shown here is derived from an EMBL/GenBank/DDBJ whole genome shotgun (WGS) entry which is preliminary data.</text>
</comment>
<dbReference type="Proteomes" id="UP000789831">
    <property type="component" value="Unassembled WGS sequence"/>
</dbReference>
<sequence>MSVPNDTSNLIGTCESGGSSQLNTKAHKKREHDEQQQDI</sequence>